<gene>
    <name evidence="2" type="ORF">R1flu_018451</name>
</gene>
<proteinExistence type="predicted"/>
<dbReference type="EMBL" id="JBHFFA010000001">
    <property type="protein sequence ID" value="KAL2650323.1"/>
    <property type="molecule type" value="Genomic_DNA"/>
</dbReference>
<evidence type="ECO:0000313" key="2">
    <source>
        <dbReference type="EMBL" id="KAL2650323.1"/>
    </source>
</evidence>
<name>A0ABD1ZFV8_9MARC</name>
<feature type="domain" description="Prolyl 4-hydroxylase alpha subunit Fe(2+) 2OG dioxygenase" evidence="1">
    <location>
        <begin position="60"/>
        <end position="147"/>
    </location>
</feature>
<protein>
    <recommendedName>
        <fullName evidence="1">Prolyl 4-hydroxylase alpha subunit Fe(2+) 2OG dioxygenase domain-containing protein</fullName>
    </recommendedName>
</protein>
<dbReference type="Pfam" id="PF13640">
    <property type="entry name" value="2OG-FeII_Oxy_3"/>
    <property type="match status" value="1"/>
</dbReference>
<sequence>MGVASIETLVDLKVRRTWQLDPKRVSFEDTKWSDGLAVLTTQIAKRLGCAGVDLDVHLYKFLLYEPGGHFAKHRDTEKHHRMFATLVVQLPSIHKGGELSVFKQDVESVYDFGQRTGQASHACHCAVHYADAEHAVKPIFEGYRLVLIYSICWPTTAQEVHQF</sequence>
<evidence type="ECO:0000313" key="3">
    <source>
        <dbReference type="Proteomes" id="UP001605036"/>
    </source>
</evidence>
<comment type="caution">
    <text evidence="2">The sequence shown here is derived from an EMBL/GenBank/DDBJ whole genome shotgun (WGS) entry which is preliminary data.</text>
</comment>
<reference evidence="2 3" key="1">
    <citation type="submission" date="2024-09" db="EMBL/GenBank/DDBJ databases">
        <title>Chromosome-scale assembly of Riccia fluitans.</title>
        <authorList>
            <person name="Paukszto L."/>
            <person name="Sawicki J."/>
            <person name="Karawczyk K."/>
            <person name="Piernik-Szablinska J."/>
            <person name="Szczecinska M."/>
            <person name="Mazdziarz M."/>
        </authorList>
    </citation>
    <scope>NUCLEOTIDE SEQUENCE [LARGE SCALE GENOMIC DNA]</scope>
    <source>
        <strain evidence="2">Rf_01</strain>
        <tissue evidence="2">Aerial parts of the thallus</tissue>
    </source>
</reference>
<keyword evidence="3" id="KW-1185">Reference proteome</keyword>
<organism evidence="2 3">
    <name type="scientific">Riccia fluitans</name>
    <dbReference type="NCBI Taxonomy" id="41844"/>
    <lineage>
        <taxon>Eukaryota</taxon>
        <taxon>Viridiplantae</taxon>
        <taxon>Streptophyta</taxon>
        <taxon>Embryophyta</taxon>
        <taxon>Marchantiophyta</taxon>
        <taxon>Marchantiopsida</taxon>
        <taxon>Marchantiidae</taxon>
        <taxon>Marchantiales</taxon>
        <taxon>Ricciaceae</taxon>
        <taxon>Riccia</taxon>
    </lineage>
</organism>
<dbReference type="AlphaFoldDB" id="A0ABD1ZFV8"/>
<accession>A0ABD1ZFV8</accession>
<dbReference type="Proteomes" id="UP001605036">
    <property type="component" value="Unassembled WGS sequence"/>
</dbReference>
<evidence type="ECO:0000259" key="1">
    <source>
        <dbReference type="Pfam" id="PF13640"/>
    </source>
</evidence>
<dbReference type="InterPro" id="IPR044862">
    <property type="entry name" value="Pro_4_hyd_alph_FE2OG_OXY"/>
</dbReference>
<dbReference type="Gene3D" id="2.60.120.620">
    <property type="entry name" value="q2cbj1_9rhob like domain"/>
    <property type="match status" value="1"/>
</dbReference>
<dbReference type="PANTHER" id="PTHR33099:SF7">
    <property type="entry name" value="MYND-TYPE DOMAIN-CONTAINING PROTEIN"/>
    <property type="match status" value="1"/>
</dbReference>
<dbReference type="PANTHER" id="PTHR33099">
    <property type="entry name" value="FE2OG DIOXYGENASE DOMAIN-CONTAINING PROTEIN"/>
    <property type="match status" value="1"/>
</dbReference>